<dbReference type="Proteomes" id="UP000655287">
    <property type="component" value="Unassembled WGS sequence"/>
</dbReference>
<dbReference type="PANTHER" id="PTHR11717:SF31">
    <property type="entry name" value="LOW MOLECULAR WEIGHT PROTEIN-TYROSINE-PHOSPHATASE ETP-RELATED"/>
    <property type="match status" value="1"/>
</dbReference>
<evidence type="ECO:0000256" key="1">
    <source>
        <dbReference type="ARBA" id="ARBA00011063"/>
    </source>
</evidence>
<dbReference type="InterPro" id="IPR050438">
    <property type="entry name" value="LMW_PTPase"/>
</dbReference>
<dbReference type="SUPFAM" id="SSF52788">
    <property type="entry name" value="Phosphotyrosine protein phosphatases I"/>
    <property type="match status" value="1"/>
</dbReference>
<comment type="similarity">
    <text evidence="1">Belongs to the low molecular weight phosphotyrosine protein phosphatase family.</text>
</comment>
<gene>
    <name evidence="7" type="ORF">Sru01_36940</name>
</gene>
<sequence>MCGESKRRASRPGPRPGPGYRDLMDRAPLPGEPGGPPPGGRAAGGPAGPAGPAPSDGDGPARFGILFVCTGNLCRSPIAERLTRAALGPDSPIVAASAGTDAVDGAPMSTPAVHVLRQAGADSDGFAARRLTAGIVREADLVLTAAQSHRARVARLHPRGAGRMFTIVEFGTLAAAVDASTITCHADPVARAGALLAAVRARRGLVQVEQPDIPDPYGAPAFAYRLTARRLTDALRVPLALLTAPVTRRRPASAPC</sequence>
<evidence type="ECO:0000313" key="8">
    <source>
        <dbReference type="Proteomes" id="UP000655287"/>
    </source>
</evidence>
<keyword evidence="2" id="KW-0378">Hydrolase</keyword>
<proteinExistence type="inferred from homology"/>
<evidence type="ECO:0000259" key="6">
    <source>
        <dbReference type="SMART" id="SM00226"/>
    </source>
</evidence>
<dbReference type="PANTHER" id="PTHR11717">
    <property type="entry name" value="LOW MOLECULAR WEIGHT PROTEIN TYROSINE PHOSPHATASE"/>
    <property type="match status" value="1"/>
</dbReference>
<dbReference type="SMART" id="SM00226">
    <property type="entry name" value="LMWPc"/>
    <property type="match status" value="1"/>
</dbReference>
<feature type="domain" description="Phosphotyrosine protein phosphatase I" evidence="6">
    <location>
        <begin position="63"/>
        <end position="244"/>
    </location>
</feature>
<name>A0A919R7N3_9ACTN</name>
<keyword evidence="8" id="KW-1185">Reference proteome</keyword>
<dbReference type="InterPro" id="IPR023485">
    <property type="entry name" value="Ptyr_pPase"/>
</dbReference>
<evidence type="ECO:0000313" key="7">
    <source>
        <dbReference type="EMBL" id="GII78712.1"/>
    </source>
</evidence>
<organism evidence="7 8">
    <name type="scientific">Sphaerisporangium rufum</name>
    <dbReference type="NCBI Taxonomy" id="1381558"/>
    <lineage>
        <taxon>Bacteria</taxon>
        <taxon>Bacillati</taxon>
        <taxon>Actinomycetota</taxon>
        <taxon>Actinomycetes</taxon>
        <taxon>Streptosporangiales</taxon>
        <taxon>Streptosporangiaceae</taxon>
        <taxon>Sphaerisporangium</taxon>
    </lineage>
</organism>
<protein>
    <recommendedName>
        <fullName evidence="6">Phosphotyrosine protein phosphatase I domain-containing protein</fullName>
    </recommendedName>
</protein>
<comment type="caution">
    <text evidence="7">The sequence shown here is derived from an EMBL/GenBank/DDBJ whole genome shotgun (WGS) entry which is preliminary data.</text>
</comment>
<feature type="region of interest" description="Disordered" evidence="5">
    <location>
        <begin position="1"/>
        <end position="58"/>
    </location>
</feature>
<feature type="compositionally biased region" description="Pro residues" evidence="5">
    <location>
        <begin position="30"/>
        <end position="39"/>
    </location>
</feature>
<feature type="active site" description="Nucleophile" evidence="4">
    <location>
        <position position="69"/>
    </location>
</feature>
<evidence type="ECO:0000256" key="4">
    <source>
        <dbReference type="PIRSR" id="PIRSR617867-1"/>
    </source>
</evidence>
<reference evidence="7" key="1">
    <citation type="submission" date="2021-01" db="EMBL/GenBank/DDBJ databases">
        <title>Whole genome shotgun sequence of Sphaerisporangium rufum NBRC 109079.</title>
        <authorList>
            <person name="Komaki H."/>
            <person name="Tamura T."/>
        </authorList>
    </citation>
    <scope>NUCLEOTIDE SEQUENCE</scope>
    <source>
        <strain evidence="7">NBRC 109079</strain>
    </source>
</reference>
<accession>A0A919R7N3</accession>
<dbReference type="InterPro" id="IPR036196">
    <property type="entry name" value="Ptyr_pPase_sf"/>
</dbReference>
<dbReference type="PRINTS" id="PR00719">
    <property type="entry name" value="LMWPTPASE"/>
</dbReference>
<keyword evidence="3" id="KW-0904">Protein phosphatase</keyword>
<dbReference type="GO" id="GO:0004725">
    <property type="term" value="F:protein tyrosine phosphatase activity"/>
    <property type="evidence" value="ECO:0007669"/>
    <property type="project" value="InterPro"/>
</dbReference>
<dbReference type="Gene3D" id="3.40.50.2300">
    <property type="match status" value="1"/>
</dbReference>
<dbReference type="InterPro" id="IPR017867">
    <property type="entry name" value="Tyr_phospatase_low_mol_wt"/>
</dbReference>
<dbReference type="AlphaFoldDB" id="A0A919R7N3"/>
<evidence type="ECO:0000256" key="2">
    <source>
        <dbReference type="ARBA" id="ARBA00022801"/>
    </source>
</evidence>
<dbReference type="EMBL" id="BOOU01000052">
    <property type="protein sequence ID" value="GII78712.1"/>
    <property type="molecule type" value="Genomic_DNA"/>
</dbReference>
<feature type="active site" evidence="4">
    <location>
        <position position="75"/>
    </location>
</feature>
<evidence type="ECO:0000256" key="3">
    <source>
        <dbReference type="ARBA" id="ARBA00022912"/>
    </source>
</evidence>
<dbReference type="Pfam" id="PF01451">
    <property type="entry name" value="LMWPc"/>
    <property type="match status" value="1"/>
</dbReference>
<evidence type="ECO:0000256" key="5">
    <source>
        <dbReference type="SAM" id="MobiDB-lite"/>
    </source>
</evidence>